<protein>
    <recommendedName>
        <fullName evidence="1">N-acetyltransferase domain-containing protein</fullName>
    </recommendedName>
</protein>
<organism evidence="2 3">
    <name type="scientific">Candidatus Marsarchaeota G1 archaeon OSP_D</name>
    <dbReference type="NCBI Taxonomy" id="1978155"/>
    <lineage>
        <taxon>Archaea</taxon>
        <taxon>Candidatus Marsarchaeota</taxon>
        <taxon>Candidatus Marsarchaeota group 1</taxon>
    </lineage>
</organism>
<dbReference type="CDD" id="cd04301">
    <property type="entry name" value="NAT_SF"/>
    <property type="match status" value="1"/>
</dbReference>
<dbReference type="Pfam" id="PF00583">
    <property type="entry name" value="Acetyltransf_1"/>
    <property type="match status" value="1"/>
</dbReference>
<sequence length="250" mass="29087">MSRFLNKSVFELNEIEWWSNWCTLEWLNDSVYLFHSNVFKEELFNRVGYLQGANLLPNFLELAEQKIEKEGACPSVFVFKEDKERIKLKDYKLTDELIVMTLRQKINGFSQVTIEQTTQDKIDEWCKVYLKAFYGELSLYKHVYTILNKLLENPHVQLLHATLGNFVVGVSALYESKECVGVYCVGTLPEFRRKGVATSILKHASEHAENLGKPLVLQTFLADGVQKFYEERGFVKVYSKLVYTKNPRFA</sequence>
<reference evidence="2 3" key="1">
    <citation type="submission" date="2017-04" db="EMBL/GenBank/DDBJ databases">
        <title>Novel microbial lineages endemic to geothermal iron-oxide mats fill important gaps in the evolutionary history of Archaea.</title>
        <authorList>
            <person name="Jay Z.J."/>
            <person name="Beam J.P."/>
            <person name="Dlakic M."/>
            <person name="Rusch D.B."/>
            <person name="Kozubal M.A."/>
            <person name="Inskeep W.P."/>
        </authorList>
    </citation>
    <scope>NUCLEOTIDE SEQUENCE [LARGE SCALE GENOMIC DNA]</scope>
    <source>
        <strain evidence="2">OSP_D</strain>
    </source>
</reference>
<evidence type="ECO:0000313" key="3">
    <source>
        <dbReference type="Proteomes" id="UP000240880"/>
    </source>
</evidence>
<name>A0A2R6ACR9_9ARCH</name>
<comment type="caution">
    <text evidence="2">The sequence shown here is derived from an EMBL/GenBank/DDBJ whole genome shotgun (WGS) entry which is preliminary data.</text>
</comment>
<dbReference type="GO" id="GO:0016747">
    <property type="term" value="F:acyltransferase activity, transferring groups other than amino-acyl groups"/>
    <property type="evidence" value="ECO:0007669"/>
    <property type="project" value="InterPro"/>
</dbReference>
<dbReference type="SUPFAM" id="SSF55729">
    <property type="entry name" value="Acyl-CoA N-acyltransferases (Nat)"/>
    <property type="match status" value="1"/>
</dbReference>
<dbReference type="Proteomes" id="UP000240880">
    <property type="component" value="Unassembled WGS sequence"/>
</dbReference>
<feature type="domain" description="N-acetyltransferase" evidence="1">
    <location>
        <begin position="112"/>
        <end position="250"/>
    </location>
</feature>
<evidence type="ECO:0000259" key="1">
    <source>
        <dbReference type="PROSITE" id="PS51186"/>
    </source>
</evidence>
<evidence type="ECO:0000313" key="2">
    <source>
        <dbReference type="EMBL" id="PSN84139.1"/>
    </source>
</evidence>
<dbReference type="EMBL" id="NEXC01000007">
    <property type="protein sequence ID" value="PSN84139.1"/>
    <property type="molecule type" value="Genomic_DNA"/>
</dbReference>
<proteinExistence type="predicted"/>
<gene>
    <name evidence="2" type="ORF">B9Q01_02070</name>
</gene>
<accession>A0A2R6ACR9</accession>
<dbReference type="Gene3D" id="3.40.630.30">
    <property type="match status" value="1"/>
</dbReference>
<dbReference type="PROSITE" id="PS51186">
    <property type="entry name" value="GNAT"/>
    <property type="match status" value="1"/>
</dbReference>
<dbReference type="AlphaFoldDB" id="A0A2R6ACR9"/>
<dbReference type="InterPro" id="IPR000182">
    <property type="entry name" value="GNAT_dom"/>
</dbReference>
<dbReference type="InterPro" id="IPR016181">
    <property type="entry name" value="Acyl_CoA_acyltransferase"/>
</dbReference>